<dbReference type="EMBL" id="GBRH01171116">
    <property type="protein sequence ID" value="JAE26780.1"/>
    <property type="molecule type" value="Transcribed_RNA"/>
</dbReference>
<protein>
    <submittedName>
        <fullName evidence="1">Uncharacterized protein</fullName>
    </submittedName>
</protein>
<sequence length="48" mass="5719">MHTGCRRQFKVSIFIKRIKERITCGTKCRLVVHRVRTKMKLPSSQGFR</sequence>
<accession>A0A0A9GNQ8</accession>
<dbReference type="AlphaFoldDB" id="A0A0A9GNQ8"/>
<evidence type="ECO:0000313" key="1">
    <source>
        <dbReference type="EMBL" id="JAE26780.1"/>
    </source>
</evidence>
<organism evidence="1">
    <name type="scientific">Arundo donax</name>
    <name type="common">Giant reed</name>
    <name type="synonym">Donax arundinaceus</name>
    <dbReference type="NCBI Taxonomy" id="35708"/>
    <lineage>
        <taxon>Eukaryota</taxon>
        <taxon>Viridiplantae</taxon>
        <taxon>Streptophyta</taxon>
        <taxon>Embryophyta</taxon>
        <taxon>Tracheophyta</taxon>
        <taxon>Spermatophyta</taxon>
        <taxon>Magnoliopsida</taxon>
        <taxon>Liliopsida</taxon>
        <taxon>Poales</taxon>
        <taxon>Poaceae</taxon>
        <taxon>PACMAD clade</taxon>
        <taxon>Arundinoideae</taxon>
        <taxon>Arundineae</taxon>
        <taxon>Arundo</taxon>
    </lineage>
</organism>
<proteinExistence type="predicted"/>
<name>A0A0A9GNQ8_ARUDO</name>
<reference evidence="1" key="1">
    <citation type="submission" date="2014-09" db="EMBL/GenBank/DDBJ databases">
        <authorList>
            <person name="Magalhaes I.L.F."/>
            <person name="Oliveira U."/>
            <person name="Santos F.R."/>
            <person name="Vidigal T.H.D.A."/>
            <person name="Brescovit A.D."/>
            <person name="Santos A.J."/>
        </authorList>
    </citation>
    <scope>NUCLEOTIDE SEQUENCE</scope>
    <source>
        <tissue evidence="1">Shoot tissue taken approximately 20 cm above the soil surface</tissue>
    </source>
</reference>
<reference evidence="1" key="2">
    <citation type="journal article" date="2015" name="Data Brief">
        <title>Shoot transcriptome of the giant reed, Arundo donax.</title>
        <authorList>
            <person name="Barrero R.A."/>
            <person name="Guerrero F.D."/>
            <person name="Moolhuijzen P."/>
            <person name="Goolsby J.A."/>
            <person name="Tidwell J."/>
            <person name="Bellgard S.E."/>
            <person name="Bellgard M.I."/>
        </authorList>
    </citation>
    <scope>NUCLEOTIDE SEQUENCE</scope>
    <source>
        <tissue evidence="1">Shoot tissue taken approximately 20 cm above the soil surface</tissue>
    </source>
</reference>